<feature type="compositionally biased region" description="Basic residues" evidence="2">
    <location>
        <begin position="14"/>
        <end position="23"/>
    </location>
</feature>
<evidence type="ECO:0000256" key="1">
    <source>
        <dbReference type="ARBA" id="ARBA00007462"/>
    </source>
</evidence>
<dbReference type="AlphaFoldDB" id="A0AAD5SHR2"/>
<feature type="region of interest" description="Disordered" evidence="2">
    <location>
        <begin position="1"/>
        <end position="147"/>
    </location>
</feature>
<dbReference type="PANTHER" id="PTHR13245:SF14">
    <property type="entry name" value="RRP15-LIKE PROTEIN"/>
    <property type="match status" value="1"/>
</dbReference>
<comment type="similarity">
    <text evidence="1">Belongs to the RRP15 family.</text>
</comment>
<evidence type="ECO:0008006" key="5">
    <source>
        <dbReference type="Google" id="ProtNLM"/>
    </source>
</evidence>
<dbReference type="EMBL" id="JADGJD010000554">
    <property type="protein sequence ID" value="KAJ3050096.1"/>
    <property type="molecule type" value="Genomic_DNA"/>
</dbReference>
<accession>A0AAD5SHR2</accession>
<dbReference type="PANTHER" id="PTHR13245">
    <property type="entry name" value="RRP15-LIKE PROTEIN"/>
    <property type="match status" value="1"/>
</dbReference>
<evidence type="ECO:0000256" key="2">
    <source>
        <dbReference type="SAM" id="MobiDB-lite"/>
    </source>
</evidence>
<feature type="compositionally biased region" description="Basic and acidic residues" evidence="2">
    <location>
        <begin position="51"/>
        <end position="68"/>
    </location>
</feature>
<feature type="compositionally biased region" description="Basic and acidic residues" evidence="2">
    <location>
        <begin position="82"/>
        <end position="93"/>
    </location>
</feature>
<keyword evidence="4" id="KW-1185">Reference proteome</keyword>
<reference evidence="3" key="1">
    <citation type="submission" date="2020-05" db="EMBL/GenBank/DDBJ databases">
        <title>Phylogenomic resolution of chytrid fungi.</title>
        <authorList>
            <person name="Stajich J.E."/>
            <person name="Amses K."/>
            <person name="Simmons R."/>
            <person name="Seto K."/>
            <person name="Myers J."/>
            <person name="Bonds A."/>
            <person name="Quandt C.A."/>
            <person name="Barry K."/>
            <person name="Liu P."/>
            <person name="Grigoriev I."/>
            <person name="Longcore J.E."/>
            <person name="James T.Y."/>
        </authorList>
    </citation>
    <scope>NUCLEOTIDE SEQUENCE</scope>
    <source>
        <strain evidence="3">JEL0318</strain>
    </source>
</reference>
<evidence type="ECO:0000313" key="4">
    <source>
        <dbReference type="Proteomes" id="UP001212841"/>
    </source>
</evidence>
<comment type="caution">
    <text evidence="3">The sequence shown here is derived from an EMBL/GenBank/DDBJ whole genome shotgun (WGS) entry which is preliminary data.</text>
</comment>
<feature type="compositionally biased region" description="Basic and acidic residues" evidence="2">
    <location>
        <begin position="302"/>
        <end position="328"/>
    </location>
</feature>
<dbReference type="GO" id="GO:0030687">
    <property type="term" value="C:preribosome, large subunit precursor"/>
    <property type="evidence" value="ECO:0007669"/>
    <property type="project" value="TreeGrafter"/>
</dbReference>
<feature type="region of interest" description="Disordered" evidence="2">
    <location>
        <begin position="278"/>
        <end position="328"/>
    </location>
</feature>
<dbReference type="InterPro" id="IPR012459">
    <property type="entry name" value="Rrp15"/>
</dbReference>
<dbReference type="GO" id="GO:0000470">
    <property type="term" value="P:maturation of LSU-rRNA"/>
    <property type="evidence" value="ECO:0007669"/>
    <property type="project" value="TreeGrafter"/>
</dbReference>
<sequence length="328" mass="35745">MPPQKRKAPEHGKRDKKKRRHVAPGRDPYISPDEDEEDNIAIRARKALRRSTTDKAPRKEQKSDDRSVAKAGKGILKGATTSDRKAAVGKEGKGQNVNKRSVEAEEGEGEDDEEEEGDDLDMLDEDELDDAEGEEVGEEGVTKGDGTVTVAKTAKLANAIAKILSTDVPTADEQRPILAKEKHLERSIDEAKLDAKARKIIAAEKKKLADVGRVIPTHATTDYEKKLRKVATRGVVKLFNAIRVAQKTAEEVNAEGVQKNTAAAPIIAKSSFLDMLKGGPTNLEEKKPVAAAPEKGGKKGAKKEGGVPWVKDDFATKAPKHWDEEDEE</sequence>
<dbReference type="Proteomes" id="UP001212841">
    <property type="component" value="Unassembled WGS sequence"/>
</dbReference>
<dbReference type="GO" id="GO:0000460">
    <property type="term" value="P:maturation of 5.8S rRNA"/>
    <property type="evidence" value="ECO:0007669"/>
    <property type="project" value="TreeGrafter"/>
</dbReference>
<name>A0AAD5SHR2_9FUNG</name>
<organism evidence="3 4">
    <name type="scientific">Rhizophlyctis rosea</name>
    <dbReference type="NCBI Taxonomy" id="64517"/>
    <lineage>
        <taxon>Eukaryota</taxon>
        <taxon>Fungi</taxon>
        <taxon>Fungi incertae sedis</taxon>
        <taxon>Chytridiomycota</taxon>
        <taxon>Chytridiomycota incertae sedis</taxon>
        <taxon>Chytridiomycetes</taxon>
        <taxon>Rhizophlyctidales</taxon>
        <taxon>Rhizophlyctidaceae</taxon>
        <taxon>Rhizophlyctis</taxon>
    </lineage>
</organism>
<evidence type="ECO:0000313" key="3">
    <source>
        <dbReference type="EMBL" id="KAJ3050096.1"/>
    </source>
</evidence>
<gene>
    <name evidence="3" type="ORF">HK097_008919</name>
</gene>
<feature type="compositionally biased region" description="Acidic residues" evidence="2">
    <location>
        <begin position="104"/>
        <end position="138"/>
    </location>
</feature>
<protein>
    <recommendedName>
        <fullName evidence="5">RRP15-like protein</fullName>
    </recommendedName>
</protein>
<proteinExistence type="inferred from homology"/>
<dbReference type="Pfam" id="PF07890">
    <property type="entry name" value="Rrp15p"/>
    <property type="match status" value="1"/>
</dbReference>